<evidence type="ECO:0000256" key="12">
    <source>
        <dbReference type="SAM" id="Coils"/>
    </source>
</evidence>
<dbReference type="GO" id="GO:0060271">
    <property type="term" value="P:cilium assembly"/>
    <property type="evidence" value="ECO:0007669"/>
    <property type="project" value="TreeGrafter"/>
</dbReference>
<evidence type="ECO:0000256" key="13">
    <source>
        <dbReference type="SAM" id="MobiDB-lite"/>
    </source>
</evidence>
<evidence type="ECO:0000256" key="4">
    <source>
        <dbReference type="ARBA" id="ARBA00022490"/>
    </source>
</evidence>
<evidence type="ECO:0000256" key="1">
    <source>
        <dbReference type="ARBA" id="ARBA00004114"/>
    </source>
</evidence>
<organism evidence="15 16">
    <name type="scientific">Hymenolepis diminuta</name>
    <name type="common">Rat tapeworm</name>
    <dbReference type="NCBI Taxonomy" id="6216"/>
    <lineage>
        <taxon>Eukaryota</taxon>
        <taxon>Metazoa</taxon>
        <taxon>Spiralia</taxon>
        <taxon>Lophotrochozoa</taxon>
        <taxon>Platyhelminthes</taxon>
        <taxon>Cestoda</taxon>
        <taxon>Eucestoda</taxon>
        <taxon>Cyclophyllidea</taxon>
        <taxon>Hymenolepididae</taxon>
        <taxon>Hymenolepis</taxon>
    </lineage>
</organism>
<dbReference type="Pfam" id="PF25977">
    <property type="entry name" value="DZIP1"/>
    <property type="match status" value="1"/>
</dbReference>
<keyword evidence="4" id="KW-0963">Cytoplasm</keyword>
<dbReference type="InterPro" id="IPR058883">
    <property type="entry name" value="DZIP1_dom"/>
</dbReference>
<comment type="similarity">
    <text evidence="3">Belongs to the DZIP C2H2-type zinc-finger protein family.</text>
</comment>
<dbReference type="AlphaFoldDB" id="A0A564YCW8"/>
<accession>A0A564YCW8</accession>
<dbReference type="GO" id="GO:0008270">
    <property type="term" value="F:zinc ion binding"/>
    <property type="evidence" value="ECO:0007669"/>
    <property type="project" value="UniProtKB-KW"/>
</dbReference>
<feature type="compositionally biased region" description="Polar residues" evidence="13">
    <location>
        <begin position="524"/>
        <end position="536"/>
    </location>
</feature>
<evidence type="ECO:0000256" key="6">
    <source>
        <dbReference type="ARBA" id="ARBA00022771"/>
    </source>
</evidence>
<dbReference type="InterPro" id="IPR013087">
    <property type="entry name" value="Znf_C2H2_type"/>
</dbReference>
<keyword evidence="7" id="KW-0862">Zinc</keyword>
<comment type="subcellular location">
    <subcellularLocation>
        <location evidence="2">Cytoplasm</location>
        <location evidence="2">Cytoskeleton</location>
        <location evidence="2">Cilium basal body</location>
    </subcellularLocation>
    <subcellularLocation>
        <location evidence="1">Cytoplasm</location>
        <location evidence="1">Cytoskeleton</location>
        <location evidence="1">Microtubule organizing center</location>
        <location evidence="1">Centrosome</location>
        <location evidence="1">Centriole</location>
    </subcellularLocation>
</comment>
<keyword evidence="16" id="KW-1185">Reference proteome</keyword>
<proteinExistence type="inferred from homology"/>
<reference evidence="15 16" key="1">
    <citation type="submission" date="2019-07" db="EMBL/GenBank/DDBJ databases">
        <authorList>
            <person name="Jastrzebski P J."/>
            <person name="Paukszto L."/>
            <person name="Jastrzebski P J."/>
        </authorList>
    </citation>
    <scope>NUCLEOTIDE SEQUENCE [LARGE SCALE GENOMIC DNA]</scope>
    <source>
        <strain evidence="15 16">WMS-il1</strain>
    </source>
</reference>
<dbReference type="GO" id="GO:0005814">
    <property type="term" value="C:centriole"/>
    <property type="evidence" value="ECO:0007669"/>
    <property type="project" value="UniProtKB-SubCell"/>
</dbReference>
<gene>
    <name evidence="15" type="ORF">WMSIL1_LOCUS5197</name>
</gene>
<dbReference type="Pfam" id="PF13815">
    <property type="entry name" value="Dzip-like_N"/>
    <property type="match status" value="1"/>
</dbReference>
<evidence type="ECO:0000256" key="8">
    <source>
        <dbReference type="ARBA" id="ARBA00023054"/>
    </source>
</evidence>
<keyword evidence="5" id="KW-0479">Metal-binding</keyword>
<feature type="non-terminal residue" evidence="15">
    <location>
        <position position="1"/>
    </location>
</feature>
<feature type="coiled-coil region" evidence="12">
    <location>
        <begin position="195"/>
        <end position="269"/>
    </location>
</feature>
<dbReference type="Proteomes" id="UP000321570">
    <property type="component" value="Unassembled WGS sequence"/>
</dbReference>
<dbReference type="InterPro" id="IPR051241">
    <property type="entry name" value="DZIP_RILPL"/>
</dbReference>
<evidence type="ECO:0000256" key="5">
    <source>
        <dbReference type="ARBA" id="ARBA00022723"/>
    </source>
</evidence>
<evidence type="ECO:0000256" key="11">
    <source>
        <dbReference type="PROSITE-ProRule" id="PRU00042"/>
    </source>
</evidence>
<evidence type="ECO:0000313" key="16">
    <source>
        <dbReference type="Proteomes" id="UP000321570"/>
    </source>
</evidence>
<dbReference type="PROSITE" id="PS00028">
    <property type="entry name" value="ZINC_FINGER_C2H2_1"/>
    <property type="match status" value="1"/>
</dbReference>
<dbReference type="InterPro" id="IPR032714">
    <property type="entry name" value="DZIP1_N"/>
</dbReference>
<feature type="coiled-coil region" evidence="12">
    <location>
        <begin position="30"/>
        <end position="64"/>
    </location>
</feature>
<dbReference type="EMBL" id="CABIJS010000155">
    <property type="protein sequence ID" value="VUZ45111.1"/>
    <property type="molecule type" value="Genomic_DNA"/>
</dbReference>
<evidence type="ECO:0000313" key="15">
    <source>
        <dbReference type="EMBL" id="VUZ45111.1"/>
    </source>
</evidence>
<evidence type="ECO:0000256" key="7">
    <source>
        <dbReference type="ARBA" id="ARBA00022833"/>
    </source>
</evidence>
<evidence type="ECO:0000259" key="14">
    <source>
        <dbReference type="PROSITE" id="PS50157"/>
    </source>
</evidence>
<keyword evidence="10" id="KW-0966">Cell projection</keyword>
<protein>
    <recommendedName>
        <fullName evidence="14">C2H2-type domain-containing protein</fullName>
    </recommendedName>
</protein>
<evidence type="ECO:0000256" key="10">
    <source>
        <dbReference type="ARBA" id="ARBA00023273"/>
    </source>
</evidence>
<dbReference type="GO" id="GO:0036064">
    <property type="term" value="C:ciliary basal body"/>
    <property type="evidence" value="ECO:0007669"/>
    <property type="project" value="TreeGrafter"/>
</dbReference>
<dbReference type="GO" id="GO:0005737">
    <property type="term" value="C:cytoplasm"/>
    <property type="evidence" value="ECO:0007669"/>
    <property type="project" value="TreeGrafter"/>
</dbReference>
<dbReference type="PROSITE" id="PS50157">
    <property type="entry name" value="ZINC_FINGER_C2H2_2"/>
    <property type="match status" value="1"/>
</dbReference>
<feature type="domain" description="C2H2-type" evidence="14">
    <location>
        <begin position="87"/>
        <end position="111"/>
    </location>
</feature>
<evidence type="ECO:0000256" key="3">
    <source>
        <dbReference type="ARBA" id="ARBA00009131"/>
    </source>
</evidence>
<feature type="non-terminal residue" evidence="15">
    <location>
        <position position="536"/>
    </location>
</feature>
<dbReference type="PANTHER" id="PTHR21502:SF3">
    <property type="entry name" value="CILIUM ASSEMBLY PROTEIN DZIP1L"/>
    <property type="match status" value="1"/>
</dbReference>
<evidence type="ECO:0000256" key="2">
    <source>
        <dbReference type="ARBA" id="ARBA00004120"/>
    </source>
</evidence>
<feature type="compositionally biased region" description="Basic and acidic residues" evidence="13">
    <location>
        <begin position="321"/>
        <end position="330"/>
    </location>
</feature>
<keyword evidence="8 12" id="KW-0175">Coiled coil</keyword>
<name>A0A564YCW8_HYMDI</name>
<feature type="region of interest" description="Disordered" evidence="13">
    <location>
        <begin position="455"/>
        <end position="536"/>
    </location>
</feature>
<keyword evidence="9" id="KW-0206">Cytoskeleton</keyword>
<keyword evidence="6 11" id="KW-0863">Zinc-finger</keyword>
<dbReference type="PANTHER" id="PTHR21502">
    <property type="entry name" value="ZINC FINGER PROTEIN DZIP1"/>
    <property type="match status" value="1"/>
</dbReference>
<feature type="compositionally biased region" description="Low complexity" evidence="13">
    <location>
        <begin position="491"/>
        <end position="504"/>
    </location>
</feature>
<sequence>ADSNLVKLFQLAQLLIEYLLYSQDYLTNTVDSLRREIVNVKKEADLLRKRLDEQAQRLTTTRKECHRRRLLLLAQQRLMNNGPQSYFRCSHCPKAFINSSFLNAHLFRRHAEVVATLQNVDLTKSGLFLQSFENKICQVNEKVPAEEQQATLTTNLEQQIKEVLEHIRTQVPPPSLSSQPPVSSAVVQTSTHSPDAVWKKRAAELERQLKEEREQLRQLEERNRTWQEAITSQHKVDVERVREMFEVELRNLREENLEKQKELLQLRIKGVNPIGYGDLDDDVPLQLERQVKSLEASPKRGRYQPRAENRIVQIVHDDSYSPKNAKERLRQSSSAEKAANIAPEKTEKSLQASEPKIRINPLEGIPHYKDQLKEFLANPSTIRRLRNEVEFILEEQLMDHNVEPNVKGLSRNKFNELTDIFDQERQHLARKFPNFEEIRASLALKVDRLALQAFHSKREHTSPSPSRGESGSFKRARPSRASERRRPPSGRPSSLTSLTTTLSPIAEHLRGATASPTIPRHSGGANQAQSKQSLFE</sequence>
<feature type="region of interest" description="Disordered" evidence="13">
    <location>
        <begin position="321"/>
        <end position="355"/>
    </location>
</feature>
<evidence type="ECO:0000256" key="9">
    <source>
        <dbReference type="ARBA" id="ARBA00023212"/>
    </source>
</evidence>